<reference evidence="7 8" key="1">
    <citation type="submission" date="2022-08" db="EMBL/GenBank/DDBJ databases">
        <title>Paenibacillus endoradicis sp. nov., Paenibacillus radicibacter sp. nov and Paenibacillus pararadicis sp. nov., three cold-adapted plant growth-promoting bacteria isolated from root of Larix gmelinii in Great Khingan.</title>
        <authorList>
            <person name="Xue H."/>
        </authorList>
    </citation>
    <scope>NUCLEOTIDE SEQUENCE [LARGE SCALE GENOMIC DNA]</scope>
    <source>
        <strain evidence="7 8">N5-1-1-5</strain>
    </source>
</reference>
<gene>
    <name evidence="7" type="primary">nagA</name>
    <name evidence="7" type="ORF">NV381_37365</name>
</gene>
<dbReference type="PIRSF" id="PIRSF038994">
    <property type="entry name" value="NagA"/>
    <property type="match status" value="1"/>
</dbReference>
<dbReference type="NCBIfam" id="TIGR00221">
    <property type="entry name" value="nagA"/>
    <property type="match status" value="1"/>
</dbReference>
<dbReference type="InterPro" id="IPR003764">
    <property type="entry name" value="GlcNAc_6-P_deAcase"/>
</dbReference>
<evidence type="ECO:0000256" key="4">
    <source>
        <dbReference type="ARBA" id="ARBA00023277"/>
    </source>
</evidence>
<dbReference type="EC" id="3.5.1.25" evidence="7"/>
<evidence type="ECO:0000313" key="8">
    <source>
        <dbReference type="Proteomes" id="UP001300012"/>
    </source>
</evidence>
<sequence length="396" mass="42503">MSGKQAAYIFNVNVVTPNGVIEHGWVHLVDGLIEEIGSLSDNSNNVPPVTLYEHAEVIDGRNGWLLPSFIDVHVHGGYGHDFMDADSAGLDAITKFHAQHGTSVMLATTVTAPKSDIDKVLSRVSHYRESAMPYAQLLGVHLEGPFISAKWPGAQNPEHITAPQLAWLEDWTQRFPELIRMQTLAPENEGALPYIEALVSKGIIAALGHTNASYEQVQLGVEHGLSHAVHSFNAMRALHHREPGTVGAVMSNPAIMAEVIADGHHVHPAVIGLLAKLKGPDNLLLITDAISAAGLGNGDYQLGGLDVVVLDGVARLKEGDSLAGSTLTMIDAFRYAVQNAGISVEHASRMASGNPARRLGIDQATGALQPGKQADVLLLDEQLELERVWIQGRVIR</sequence>
<keyword evidence="2" id="KW-0479">Metal-binding</keyword>
<name>A0ABT1YV59_9BACL</name>
<proteinExistence type="inferred from homology"/>
<dbReference type="Gene3D" id="3.20.20.140">
    <property type="entry name" value="Metal-dependent hydrolases"/>
    <property type="match status" value="1"/>
</dbReference>
<evidence type="ECO:0000256" key="1">
    <source>
        <dbReference type="ARBA" id="ARBA00010716"/>
    </source>
</evidence>
<accession>A0ABT1YV59</accession>
<dbReference type="CDD" id="cd00854">
    <property type="entry name" value="NagA"/>
    <property type="match status" value="1"/>
</dbReference>
<dbReference type="PANTHER" id="PTHR11113">
    <property type="entry name" value="N-ACETYLGLUCOSAMINE-6-PHOSPHATE DEACETYLASE"/>
    <property type="match status" value="1"/>
</dbReference>
<dbReference type="Gene3D" id="2.30.40.10">
    <property type="entry name" value="Urease, subunit C, domain 1"/>
    <property type="match status" value="1"/>
</dbReference>
<dbReference type="InterPro" id="IPR011059">
    <property type="entry name" value="Metal-dep_hydrolase_composite"/>
</dbReference>
<dbReference type="Pfam" id="PF01979">
    <property type="entry name" value="Amidohydro_1"/>
    <property type="match status" value="1"/>
</dbReference>
<evidence type="ECO:0000256" key="2">
    <source>
        <dbReference type="ARBA" id="ARBA00022723"/>
    </source>
</evidence>
<comment type="caution">
    <text evidence="7">The sequence shown here is derived from an EMBL/GenBank/DDBJ whole genome shotgun (WGS) entry which is preliminary data.</text>
</comment>
<evidence type="ECO:0000259" key="6">
    <source>
        <dbReference type="Pfam" id="PF01979"/>
    </source>
</evidence>
<dbReference type="RefSeq" id="WP_258218329.1">
    <property type="nucleotide sequence ID" value="NZ_JANQBD010000057.1"/>
</dbReference>
<dbReference type="InterPro" id="IPR032466">
    <property type="entry name" value="Metal_Hydrolase"/>
</dbReference>
<comment type="similarity">
    <text evidence="1 5">Belongs to the metallo-dependent hydrolases superfamily. NagA family.</text>
</comment>
<dbReference type="EMBL" id="JANQBD010000057">
    <property type="protein sequence ID" value="MCR8636839.1"/>
    <property type="molecule type" value="Genomic_DNA"/>
</dbReference>
<keyword evidence="4 5" id="KW-0119">Carbohydrate metabolism</keyword>
<dbReference type="InterPro" id="IPR006680">
    <property type="entry name" value="Amidohydro-rel"/>
</dbReference>
<dbReference type="Proteomes" id="UP001300012">
    <property type="component" value="Unassembled WGS sequence"/>
</dbReference>
<dbReference type="SUPFAM" id="SSF51556">
    <property type="entry name" value="Metallo-dependent hydrolases"/>
    <property type="match status" value="1"/>
</dbReference>
<dbReference type="GO" id="GO:0008448">
    <property type="term" value="F:N-acetylglucosamine-6-phosphate deacetylase activity"/>
    <property type="evidence" value="ECO:0007669"/>
    <property type="project" value="UniProtKB-EC"/>
</dbReference>
<dbReference type="SUPFAM" id="SSF51338">
    <property type="entry name" value="Composite domain of metallo-dependent hydrolases"/>
    <property type="match status" value="1"/>
</dbReference>
<organism evidence="7 8">
    <name type="scientific">Paenibacillus radicis</name>
    <name type="common">ex Xue et al. 2023</name>
    <dbReference type="NCBI Taxonomy" id="2972489"/>
    <lineage>
        <taxon>Bacteria</taxon>
        <taxon>Bacillati</taxon>
        <taxon>Bacillota</taxon>
        <taxon>Bacilli</taxon>
        <taxon>Bacillales</taxon>
        <taxon>Paenibacillaceae</taxon>
        <taxon>Paenibacillus</taxon>
    </lineage>
</organism>
<keyword evidence="3 5" id="KW-0378">Hydrolase</keyword>
<evidence type="ECO:0000256" key="3">
    <source>
        <dbReference type="ARBA" id="ARBA00022801"/>
    </source>
</evidence>
<evidence type="ECO:0000256" key="5">
    <source>
        <dbReference type="PIRNR" id="PIRNR038994"/>
    </source>
</evidence>
<feature type="domain" description="Amidohydrolase-related" evidence="6">
    <location>
        <begin position="65"/>
        <end position="394"/>
    </location>
</feature>
<keyword evidence="8" id="KW-1185">Reference proteome</keyword>
<evidence type="ECO:0000313" key="7">
    <source>
        <dbReference type="EMBL" id="MCR8636839.1"/>
    </source>
</evidence>
<dbReference type="PANTHER" id="PTHR11113:SF14">
    <property type="entry name" value="N-ACETYLGLUCOSAMINE-6-PHOSPHATE DEACETYLASE"/>
    <property type="match status" value="1"/>
</dbReference>
<protein>
    <submittedName>
        <fullName evidence="7">N-acetylglucosamine-6-phosphate deacetylase</fullName>
        <ecNumber evidence="7">3.5.1.25</ecNumber>
    </submittedName>
</protein>